<dbReference type="PANTHER" id="PTHR30349:SF81">
    <property type="entry name" value="TYROSINE RECOMBINASE XERC"/>
    <property type="match status" value="1"/>
</dbReference>
<keyword evidence="4 9" id="KW-0159">Chromosome partition</keyword>
<dbReference type="GO" id="GO:0006313">
    <property type="term" value="P:DNA transposition"/>
    <property type="evidence" value="ECO:0007669"/>
    <property type="project" value="UniProtKB-UniRule"/>
</dbReference>
<dbReference type="PROSITE" id="PS51898">
    <property type="entry name" value="TYR_RECOMBINASE"/>
    <property type="match status" value="1"/>
</dbReference>
<comment type="similarity">
    <text evidence="9">Belongs to the 'phage' integrase family. XerC subfamily.</text>
</comment>
<dbReference type="SUPFAM" id="SSF47823">
    <property type="entry name" value="lambda integrase-like, N-terminal domain"/>
    <property type="match status" value="1"/>
</dbReference>
<dbReference type="GO" id="GO:0007059">
    <property type="term" value="P:chromosome segregation"/>
    <property type="evidence" value="ECO:0007669"/>
    <property type="project" value="UniProtKB-UniRule"/>
</dbReference>
<feature type="active site" evidence="9">
    <location>
        <position position="267"/>
    </location>
</feature>
<feature type="active site" evidence="9">
    <location>
        <position position="147"/>
    </location>
</feature>
<dbReference type="InterPro" id="IPR002104">
    <property type="entry name" value="Integrase_catalytic"/>
</dbReference>
<evidence type="ECO:0000256" key="4">
    <source>
        <dbReference type="ARBA" id="ARBA00022829"/>
    </source>
</evidence>
<dbReference type="InterPro" id="IPR023009">
    <property type="entry name" value="Tyrosine_recombinase_XerC/XerD"/>
</dbReference>
<feature type="active site" description="O-(3'-phospho-DNA)-tyrosine intermediate" evidence="9">
    <location>
        <position position="276"/>
    </location>
</feature>
<keyword evidence="14" id="KW-1185">Reference proteome</keyword>
<feature type="domain" description="Tyr recombinase" evidence="11">
    <location>
        <begin position="107"/>
        <end position="289"/>
    </location>
</feature>
<gene>
    <name evidence="9" type="primary">xerC</name>
    <name evidence="13" type="ordered locus">Spirs_1553</name>
</gene>
<dbReference type="Gene3D" id="1.10.443.10">
    <property type="entry name" value="Intergrase catalytic core"/>
    <property type="match status" value="1"/>
</dbReference>
<dbReference type="InterPro" id="IPR010998">
    <property type="entry name" value="Integrase_recombinase_N"/>
</dbReference>
<feature type="active site" evidence="9">
    <location>
        <position position="244"/>
    </location>
</feature>
<dbReference type="InterPro" id="IPR004107">
    <property type="entry name" value="Integrase_SAM-like_N"/>
</dbReference>
<evidence type="ECO:0000256" key="5">
    <source>
        <dbReference type="ARBA" id="ARBA00022908"/>
    </source>
</evidence>
<dbReference type="SUPFAM" id="SSF56349">
    <property type="entry name" value="DNA breaking-rejoining enzymes"/>
    <property type="match status" value="1"/>
</dbReference>
<evidence type="ECO:0000256" key="1">
    <source>
        <dbReference type="ARBA" id="ARBA00004496"/>
    </source>
</evidence>
<dbReference type="NCBIfam" id="NF001399">
    <property type="entry name" value="PRK00283.1"/>
    <property type="match status" value="1"/>
</dbReference>
<feature type="domain" description="Core-binding (CB)" evidence="12">
    <location>
        <begin position="1"/>
        <end position="86"/>
    </location>
</feature>
<organism evidence="13 14">
    <name type="scientific">Sediminispirochaeta smaragdinae (strain DSM 11293 / JCM 15392 / SEBR 4228)</name>
    <name type="common">Spirochaeta smaragdinae</name>
    <dbReference type="NCBI Taxonomy" id="573413"/>
    <lineage>
        <taxon>Bacteria</taxon>
        <taxon>Pseudomonadati</taxon>
        <taxon>Spirochaetota</taxon>
        <taxon>Spirochaetia</taxon>
        <taxon>Spirochaetales</taxon>
        <taxon>Spirochaetaceae</taxon>
        <taxon>Sediminispirochaeta</taxon>
    </lineage>
</organism>
<dbReference type="PROSITE" id="PS51900">
    <property type="entry name" value="CB"/>
    <property type="match status" value="1"/>
</dbReference>
<dbReference type="InterPro" id="IPR044068">
    <property type="entry name" value="CB"/>
</dbReference>
<protein>
    <recommendedName>
        <fullName evidence="9">Tyrosine recombinase XerC</fullName>
    </recommendedName>
</protein>
<evidence type="ECO:0000256" key="6">
    <source>
        <dbReference type="ARBA" id="ARBA00023125"/>
    </source>
</evidence>
<dbReference type="Pfam" id="PF02899">
    <property type="entry name" value="Phage_int_SAM_1"/>
    <property type="match status" value="1"/>
</dbReference>
<dbReference type="GO" id="GO:0009037">
    <property type="term" value="F:tyrosine-based site-specific recombinase activity"/>
    <property type="evidence" value="ECO:0007669"/>
    <property type="project" value="UniProtKB-UniRule"/>
</dbReference>
<reference evidence="13 14" key="1">
    <citation type="journal article" date="2010" name="Stand. Genomic Sci.">
        <title>Complete genome sequence of Spirochaeta smaragdinae type strain (SEBR 4228).</title>
        <authorList>
            <person name="Mavromatis K."/>
            <person name="Yasawong M."/>
            <person name="Chertkov O."/>
            <person name="Lapidus A."/>
            <person name="Lucas S."/>
            <person name="Nolan M."/>
            <person name="Del Rio T.G."/>
            <person name="Tice H."/>
            <person name="Cheng J.F."/>
            <person name="Pitluck S."/>
            <person name="Liolios K."/>
            <person name="Ivanova N."/>
            <person name="Tapia R."/>
            <person name="Han C."/>
            <person name="Bruce D."/>
            <person name="Goodwin L."/>
            <person name="Pati A."/>
            <person name="Chen A."/>
            <person name="Palaniappan K."/>
            <person name="Land M."/>
            <person name="Hauser L."/>
            <person name="Chang Y.J."/>
            <person name="Jeffries C.D."/>
            <person name="Detter J.C."/>
            <person name="Rohde M."/>
            <person name="Brambilla E."/>
            <person name="Spring S."/>
            <person name="Goker M."/>
            <person name="Sikorski J."/>
            <person name="Woyke T."/>
            <person name="Bristow J."/>
            <person name="Eisen J.A."/>
            <person name="Markowitz V."/>
            <person name="Hugenholtz P."/>
            <person name="Klenk H.P."/>
            <person name="Kyrpides N.C."/>
        </authorList>
    </citation>
    <scope>NUCLEOTIDE SEQUENCE [LARGE SCALE GENOMIC DNA]</scope>
    <source>
        <strain evidence="14">DSM 11293 / JCM 15392 / SEBR 4228</strain>
    </source>
</reference>
<feature type="active site" evidence="9">
    <location>
        <position position="171"/>
    </location>
</feature>
<dbReference type="CDD" id="cd00798">
    <property type="entry name" value="INT_XerDC_C"/>
    <property type="match status" value="1"/>
</dbReference>
<dbReference type="GO" id="GO:0051301">
    <property type="term" value="P:cell division"/>
    <property type="evidence" value="ECO:0007669"/>
    <property type="project" value="UniProtKB-KW"/>
</dbReference>
<dbReference type="GO" id="GO:0005737">
    <property type="term" value="C:cytoplasm"/>
    <property type="evidence" value="ECO:0007669"/>
    <property type="project" value="UniProtKB-SubCell"/>
</dbReference>
<feature type="active site" evidence="9">
    <location>
        <position position="241"/>
    </location>
</feature>
<name>E1R5R5_SEDSS</name>
<evidence type="ECO:0000256" key="10">
    <source>
        <dbReference type="SAM" id="MobiDB-lite"/>
    </source>
</evidence>
<dbReference type="HAMAP" id="MF_01808">
    <property type="entry name" value="Recomb_XerC_XerD"/>
    <property type="match status" value="1"/>
</dbReference>
<evidence type="ECO:0000256" key="9">
    <source>
        <dbReference type="HAMAP-Rule" id="MF_01808"/>
    </source>
</evidence>
<dbReference type="PANTHER" id="PTHR30349">
    <property type="entry name" value="PHAGE INTEGRASE-RELATED"/>
    <property type="match status" value="1"/>
</dbReference>
<dbReference type="eggNOG" id="COG4974">
    <property type="taxonomic scope" value="Bacteria"/>
</dbReference>
<dbReference type="InterPro" id="IPR013762">
    <property type="entry name" value="Integrase-like_cat_sf"/>
</dbReference>
<dbReference type="InterPro" id="IPR011010">
    <property type="entry name" value="DNA_brk_join_enz"/>
</dbReference>
<accession>E1R5R5</accession>
<evidence type="ECO:0000313" key="13">
    <source>
        <dbReference type="EMBL" id="ADK80680.1"/>
    </source>
</evidence>
<evidence type="ECO:0000259" key="12">
    <source>
        <dbReference type="PROSITE" id="PS51900"/>
    </source>
</evidence>
<comment type="subunit">
    <text evidence="9">Forms a cyclic heterotetrameric complex composed of two molecules of XerC and two molecules of XerD.</text>
</comment>
<evidence type="ECO:0000256" key="3">
    <source>
        <dbReference type="ARBA" id="ARBA00022618"/>
    </source>
</evidence>
<comment type="subcellular location">
    <subcellularLocation>
        <location evidence="1 9">Cytoplasm</location>
    </subcellularLocation>
</comment>
<keyword evidence="7 9" id="KW-0233">DNA recombination</keyword>
<dbReference type="GO" id="GO:0003677">
    <property type="term" value="F:DNA binding"/>
    <property type="evidence" value="ECO:0007669"/>
    <property type="project" value="UniProtKB-UniRule"/>
</dbReference>
<keyword evidence="6 9" id="KW-0238">DNA-binding</keyword>
<dbReference type="Gene3D" id="1.10.150.130">
    <property type="match status" value="1"/>
</dbReference>
<dbReference type="InterPro" id="IPR050090">
    <property type="entry name" value="Tyrosine_recombinase_XerCD"/>
</dbReference>
<proteinExistence type="inferred from homology"/>
<keyword evidence="3 9" id="KW-0132">Cell division</keyword>
<comment type="function">
    <text evidence="9">Site-specific tyrosine recombinase, which acts by catalyzing the cutting and rejoining of the recombining DNA molecules. The XerC-XerD complex is essential to convert dimers of the bacterial chromosome into monomers to permit their segregation at cell division. It also contributes to the segregational stability of plasmids.</text>
</comment>
<keyword evidence="5 9" id="KW-0229">DNA integration</keyword>
<evidence type="ECO:0000256" key="7">
    <source>
        <dbReference type="ARBA" id="ARBA00023172"/>
    </source>
</evidence>
<dbReference type="KEGG" id="ssm:Spirs_1553"/>
<dbReference type="Proteomes" id="UP000002318">
    <property type="component" value="Chromosome"/>
</dbReference>
<dbReference type="OrthoDB" id="341301at2"/>
<evidence type="ECO:0000256" key="2">
    <source>
        <dbReference type="ARBA" id="ARBA00022490"/>
    </source>
</evidence>
<evidence type="ECO:0000313" key="14">
    <source>
        <dbReference type="Proteomes" id="UP000002318"/>
    </source>
</evidence>
<dbReference type="AlphaFoldDB" id="E1R5R5"/>
<dbReference type="HOGENOM" id="CLU_027562_9_0_12"/>
<dbReference type="Pfam" id="PF00589">
    <property type="entry name" value="Phage_integrase"/>
    <property type="match status" value="1"/>
</dbReference>
<dbReference type="STRING" id="573413.Spirs_1553"/>
<evidence type="ECO:0000259" key="11">
    <source>
        <dbReference type="PROSITE" id="PS51898"/>
    </source>
</evidence>
<feature type="region of interest" description="Disordered" evidence="10">
    <location>
        <begin position="286"/>
        <end position="311"/>
    </location>
</feature>
<dbReference type="EMBL" id="CP002116">
    <property type="protein sequence ID" value="ADK80680.1"/>
    <property type="molecule type" value="Genomic_DNA"/>
</dbReference>
<keyword evidence="2 9" id="KW-0963">Cytoplasm</keyword>
<dbReference type="RefSeq" id="WP_013254144.1">
    <property type="nucleotide sequence ID" value="NC_014364.1"/>
</dbReference>
<evidence type="ECO:0000256" key="8">
    <source>
        <dbReference type="ARBA" id="ARBA00023306"/>
    </source>
</evidence>
<keyword evidence="8 9" id="KW-0131">Cell cycle</keyword>
<sequence length="311" mass="34548">MTGKTLLRDYDAHLGAVLSLAPLSRESYVSAISRLLGWLEEEGKNPFSASDADLVDYLTLRFEEGSDKHTIAKLVSIMRSFFDFLVSEEYRQDNPARMVDAPKLGRSLPSVLSIEEVEAFLNAIPLETPEGLRDRALFELIYSAGLRVSEAVGLSAGSLYLRDGIIRVTGKGSKQRVIPLGDEARKWIGRYLTDARPLLAKSFHPTDALFLSRRGTPLSRKNVWKRFKQFSLLAGVDGKVHTLRHSFATHLLAGGADLRSVQELLGHSDISTTQIYTHIDDPTLRNTHEQFHPRGSCAASHDESSEGYPDV</sequence>